<keyword evidence="3 9" id="KW-0479">Metal-binding</keyword>
<evidence type="ECO:0000256" key="12">
    <source>
        <dbReference type="PROSITE-ProRule" id="PRU01011"/>
    </source>
</evidence>
<protein>
    <submittedName>
        <fullName evidence="16">Matrix metalloproteinase-24</fullName>
    </submittedName>
</protein>
<dbReference type="SUPFAM" id="SSF47090">
    <property type="entry name" value="PGBD-like"/>
    <property type="match status" value="1"/>
</dbReference>
<dbReference type="Proteomes" id="UP000440578">
    <property type="component" value="Unassembled WGS sequence"/>
</dbReference>
<dbReference type="Pfam" id="PF00045">
    <property type="entry name" value="Hemopexin"/>
    <property type="match status" value="2"/>
</dbReference>
<evidence type="ECO:0000256" key="2">
    <source>
        <dbReference type="ARBA" id="ARBA00022670"/>
    </source>
</evidence>
<dbReference type="Pfam" id="PF00413">
    <property type="entry name" value="Peptidase_M10"/>
    <property type="match status" value="1"/>
</dbReference>
<evidence type="ECO:0000256" key="7">
    <source>
        <dbReference type="ARBA" id="ARBA00023049"/>
    </source>
</evidence>
<feature type="compositionally biased region" description="Basic and acidic residues" evidence="13">
    <location>
        <begin position="271"/>
        <end position="289"/>
    </location>
</feature>
<feature type="signal peptide" evidence="14">
    <location>
        <begin position="1"/>
        <end position="22"/>
    </location>
</feature>
<comment type="cofactor">
    <cofactor evidence="10">
        <name>Zn(2+)</name>
        <dbReference type="ChEBI" id="CHEBI:29105"/>
    </cofactor>
    <text evidence="10">Binds 2 Zn(2+) ions per subunit.</text>
</comment>
<dbReference type="Pfam" id="PF01471">
    <property type="entry name" value="PG_binding_1"/>
    <property type="match status" value="1"/>
</dbReference>
<dbReference type="InterPro" id="IPR036375">
    <property type="entry name" value="Hemopexin-like_dom_sf"/>
</dbReference>
<proteinExistence type="inferred from homology"/>
<feature type="domain" description="Peptidase metallopeptidase" evidence="15">
    <location>
        <begin position="107"/>
        <end position="270"/>
    </location>
</feature>
<feature type="compositionally biased region" description="Basic residues" evidence="13">
    <location>
        <begin position="94"/>
        <end position="108"/>
    </location>
</feature>
<evidence type="ECO:0000256" key="6">
    <source>
        <dbReference type="ARBA" id="ARBA00022837"/>
    </source>
</evidence>
<keyword evidence="4" id="KW-0378">Hydrolase</keyword>
<evidence type="ECO:0000313" key="16">
    <source>
        <dbReference type="EMBL" id="KAF0289578.1"/>
    </source>
</evidence>
<feature type="binding site" evidence="10">
    <location>
        <position position="204"/>
    </location>
    <ligand>
        <name>Ca(2+)</name>
        <dbReference type="ChEBI" id="CHEBI:29108"/>
        <label>1</label>
    </ligand>
</feature>
<dbReference type="SMART" id="SM00235">
    <property type="entry name" value="ZnMc"/>
    <property type="match status" value="1"/>
</dbReference>
<comment type="caution">
    <text evidence="16">The sequence shown here is derived from an EMBL/GenBank/DDBJ whole genome shotgun (WGS) entry which is preliminary data.</text>
</comment>
<dbReference type="PROSITE" id="PS51642">
    <property type="entry name" value="HEMOPEXIN_2"/>
    <property type="match status" value="2"/>
</dbReference>
<evidence type="ECO:0000256" key="8">
    <source>
        <dbReference type="PIRSR" id="PIRSR001191-1"/>
    </source>
</evidence>
<evidence type="ECO:0000256" key="1">
    <source>
        <dbReference type="ARBA" id="ARBA00010370"/>
    </source>
</evidence>
<dbReference type="OrthoDB" id="406838at2759"/>
<evidence type="ECO:0000259" key="15">
    <source>
        <dbReference type="SMART" id="SM00235"/>
    </source>
</evidence>
<sequence length="434" mass="48525">MTRPRAVLAVLPAVLAVLPAASLPSPARLEQLQQQPQERLVQGQRAGSGQLQSLSSKLAEFQQFAGLPVTGLMDDATVAKMRQPRCGTPDHPVSRRRHRRRKRHNLQGSRWRKREIKYKIVSWPSERDHQRTRQELRQAFRAWRDVSAMTFTEVDASSEVKADITIGFEYSDHGDGEPFDGPGGTLAHAFFPIYGGDAHFDKSEPWVVGPTAGEGFDLFTVATHEFGHSLGLAHSNETTALMAPFYQPPSLDRDIVTQDDIEAIQELYGKNPDRLGDDRDRAADDHQGGEADPALCREGSLDALFTVTVRGRSRTYLFRGASYWRLADDGVMAGYPRDIADRWGGVPAYVDAVLVYSPRPAAADTLFFFKTTIDAVNTWKDGRTYFFKGDDYYKISDANIQVYPDYPRRTGPDWFGCPGTEDSTEETTTSGVRF</sequence>
<dbReference type="InterPro" id="IPR036365">
    <property type="entry name" value="PGBD-like_sf"/>
</dbReference>
<feature type="repeat" description="Hemopexin" evidence="12">
    <location>
        <begin position="370"/>
        <end position="417"/>
    </location>
</feature>
<feature type="binding site" evidence="10">
    <location>
        <position position="201"/>
    </location>
    <ligand>
        <name>Ca(2+)</name>
        <dbReference type="ChEBI" id="CHEBI:29108"/>
        <label>3</label>
    </ligand>
</feature>
<dbReference type="InterPro" id="IPR018487">
    <property type="entry name" value="Hemopexin-like_repeat"/>
</dbReference>
<evidence type="ECO:0000313" key="17">
    <source>
        <dbReference type="Proteomes" id="UP000440578"/>
    </source>
</evidence>
<dbReference type="PIRSF" id="PIRSF001191">
    <property type="entry name" value="Peptidase_M10A_matrix"/>
    <property type="match status" value="1"/>
</dbReference>
<dbReference type="PROSITE" id="PS00024">
    <property type="entry name" value="HEMOPEXIN"/>
    <property type="match status" value="1"/>
</dbReference>
<dbReference type="InterPro" id="IPR006026">
    <property type="entry name" value="Peptidase_Metallo"/>
</dbReference>
<dbReference type="SUPFAM" id="SSF55486">
    <property type="entry name" value="Metalloproteases ('zincins'), catalytic domain"/>
    <property type="match status" value="1"/>
</dbReference>
<organism evidence="16 17">
    <name type="scientific">Amphibalanus amphitrite</name>
    <name type="common">Striped barnacle</name>
    <name type="synonym">Balanus amphitrite</name>
    <dbReference type="NCBI Taxonomy" id="1232801"/>
    <lineage>
        <taxon>Eukaryota</taxon>
        <taxon>Metazoa</taxon>
        <taxon>Ecdysozoa</taxon>
        <taxon>Arthropoda</taxon>
        <taxon>Crustacea</taxon>
        <taxon>Multicrustacea</taxon>
        <taxon>Cirripedia</taxon>
        <taxon>Thoracica</taxon>
        <taxon>Thoracicalcarea</taxon>
        <taxon>Balanomorpha</taxon>
        <taxon>Balanoidea</taxon>
        <taxon>Balanidae</taxon>
        <taxon>Amphibalaninae</taxon>
        <taxon>Amphibalanus</taxon>
    </lineage>
</organism>
<evidence type="ECO:0000256" key="5">
    <source>
        <dbReference type="ARBA" id="ARBA00022833"/>
    </source>
</evidence>
<dbReference type="InterPro" id="IPR033739">
    <property type="entry name" value="M10A_MMP"/>
</dbReference>
<keyword evidence="7" id="KW-0482">Metalloprotease</keyword>
<gene>
    <name evidence="16" type="primary">Mmp24_2</name>
    <name evidence="16" type="ORF">FJT64_012224</name>
</gene>
<feature type="binding site" evidence="10">
    <location>
        <position position="180"/>
    </location>
    <ligand>
        <name>Ca(2+)</name>
        <dbReference type="ChEBI" id="CHEBI:29108"/>
        <label>3</label>
    </ligand>
</feature>
<dbReference type="InterPro" id="IPR024079">
    <property type="entry name" value="MetalloPept_cat_dom_sf"/>
</dbReference>
<evidence type="ECO:0000256" key="3">
    <source>
        <dbReference type="ARBA" id="ARBA00022723"/>
    </source>
</evidence>
<dbReference type="Gene3D" id="3.40.390.10">
    <property type="entry name" value="Collagenase (Catalytic Domain)"/>
    <property type="match status" value="1"/>
</dbReference>
<dbReference type="EMBL" id="VIIS01002025">
    <property type="protein sequence ID" value="KAF0289578.1"/>
    <property type="molecule type" value="Genomic_DNA"/>
</dbReference>
<dbReference type="SUPFAM" id="SSF50923">
    <property type="entry name" value="Hemopexin-like domain"/>
    <property type="match status" value="1"/>
</dbReference>
<keyword evidence="5 9" id="KW-0862">Zinc</keyword>
<dbReference type="GO" id="GO:0008270">
    <property type="term" value="F:zinc ion binding"/>
    <property type="evidence" value="ECO:0007669"/>
    <property type="project" value="InterPro"/>
</dbReference>
<feature type="region of interest" description="Disordered" evidence="13">
    <location>
        <begin position="82"/>
        <end position="108"/>
    </location>
</feature>
<keyword evidence="6 10" id="KW-0106">Calcium</keyword>
<dbReference type="GO" id="GO:0004222">
    <property type="term" value="F:metalloendopeptidase activity"/>
    <property type="evidence" value="ECO:0007669"/>
    <property type="project" value="InterPro"/>
</dbReference>
<feature type="repeat" description="Hemopexin" evidence="12">
    <location>
        <begin position="298"/>
        <end position="346"/>
    </location>
</feature>
<feature type="active site" evidence="8">
    <location>
        <position position="225"/>
    </location>
</feature>
<comment type="cofactor">
    <cofactor evidence="10">
        <name>Ca(2+)</name>
        <dbReference type="ChEBI" id="CHEBI:29108"/>
    </cofactor>
    <text evidence="10">Can bind about 5 Ca(2+) ions per subunit.</text>
</comment>
<feature type="region of interest" description="Disordered" evidence="13">
    <location>
        <begin position="270"/>
        <end position="292"/>
    </location>
</feature>
<evidence type="ECO:0000256" key="13">
    <source>
        <dbReference type="SAM" id="MobiDB-lite"/>
    </source>
</evidence>
<feature type="binding site" evidence="10">
    <location>
        <position position="197"/>
    </location>
    <ligand>
        <name>Ca(2+)</name>
        <dbReference type="ChEBI" id="CHEBI:29108"/>
        <label>2</label>
    </ligand>
</feature>
<feature type="binding site" evidence="10">
    <location>
        <position position="163"/>
    </location>
    <ligand>
        <name>Ca(2+)</name>
        <dbReference type="ChEBI" id="CHEBI:29108"/>
        <label>2</label>
    </ligand>
</feature>
<feature type="binding site" evidence="10">
    <location>
        <position position="199"/>
    </location>
    <ligand>
        <name>Zn(2+)</name>
        <dbReference type="ChEBI" id="CHEBI:29105"/>
        <label>1</label>
    </ligand>
</feature>
<feature type="binding site" evidence="10">
    <location>
        <position position="351"/>
    </location>
    <ligand>
        <name>Ca(2+)</name>
        <dbReference type="ChEBI" id="CHEBI:29108"/>
        <label>4</label>
    </ligand>
</feature>
<feature type="short sequence motif" description="Cysteine switch" evidence="11">
    <location>
        <begin position="84"/>
        <end position="93"/>
    </location>
</feature>
<accession>A0A6A4VGV5</accession>
<dbReference type="AlphaFoldDB" id="A0A6A4VGV5"/>
<dbReference type="InterPro" id="IPR001818">
    <property type="entry name" value="Pept_M10_metallopeptidase"/>
</dbReference>
<dbReference type="SMART" id="SM00120">
    <property type="entry name" value="HX"/>
    <property type="match status" value="2"/>
</dbReference>
<dbReference type="PRINTS" id="PR00138">
    <property type="entry name" value="MATRIXIN"/>
</dbReference>
<evidence type="ECO:0000256" key="11">
    <source>
        <dbReference type="PIRSR" id="PIRSR621190-5"/>
    </source>
</evidence>
<reference evidence="16 17" key="1">
    <citation type="submission" date="2019-07" db="EMBL/GenBank/DDBJ databases">
        <title>Draft genome assembly of a fouling barnacle, Amphibalanus amphitrite (Darwin, 1854): The first reference genome for Thecostraca.</title>
        <authorList>
            <person name="Kim W."/>
        </authorList>
    </citation>
    <scope>NUCLEOTIDE SEQUENCE [LARGE SCALE GENOMIC DNA]</scope>
    <source>
        <strain evidence="16">SNU_AA5</strain>
        <tissue evidence="16">Soma without cirri and trophi</tissue>
    </source>
</reference>
<feature type="binding site" evidence="10">
    <location>
        <position position="242"/>
    </location>
    <ligand>
        <name>Zn(2+)</name>
        <dbReference type="ChEBI" id="CHEBI:29105"/>
        <label>2</label>
        <note>catalytic</note>
    </ligand>
</feature>
<dbReference type="CDD" id="cd04278">
    <property type="entry name" value="ZnMc_MMP"/>
    <property type="match status" value="1"/>
</dbReference>
<feature type="binding site" evidence="10">
    <location>
        <position position="175"/>
    </location>
    <ligand>
        <name>Zn(2+)</name>
        <dbReference type="ChEBI" id="CHEBI:29105"/>
        <label>1</label>
    </ligand>
</feature>
<keyword evidence="14" id="KW-0732">Signal</keyword>
<evidence type="ECO:0000256" key="10">
    <source>
        <dbReference type="PIRSR" id="PIRSR621190-2"/>
    </source>
</evidence>
<keyword evidence="2" id="KW-0645">Protease</keyword>
<dbReference type="GO" id="GO:0030198">
    <property type="term" value="P:extracellular matrix organization"/>
    <property type="evidence" value="ECO:0007669"/>
    <property type="project" value="TreeGrafter"/>
</dbReference>
<feature type="binding site" evidence="10">
    <location>
        <position position="173"/>
    </location>
    <ligand>
        <name>Zn(2+)</name>
        <dbReference type="ChEBI" id="CHEBI:29105"/>
        <label>1</label>
    </ligand>
</feature>
<feature type="binding site" evidence="9">
    <location>
        <position position="224"/>
    </location>
    <ligand>
        <name>Zn(2+)</name>
        <dbReference type="ChEBI" id="CHEBI:29105"/>
        <label>2</label>
        <note>catalytic</note>
    </ligand>
</feature>
<keyword evidence="17" id="KW-1185">Reference proteome</keyword>
<comment type="similarity">
    <text evidence="1">Belongs to the peptidase M10A family.</text>
</comment>
<dbReference type="InterPro" id="IPR021190">
    <property type="entry name" value="Pept_M10A"/>
</dbReference>
<feature type="binding site" evidence="10">
    <location>
        <position position="204"/>
    </location>
    <ligand>
        <name>Ca(2+)</name>
        <dbReference type="ChEBI" id="CHEBI:29108"/>
        <label>3</label>
    </ligand>
</feature>
<dbReference type="InterPro" id="IPR002477">
    <property type="entry name" value="Peptidoglycan-bd-like"/>
</dbReference>
<feature type="binding site" evidence="9">
    <location>
        <position position="234"/>
    </location>
    <ligand>
        <name>Zn(2+)</name>
        <dbReference type="ChEBI" id="CHEBI:29105"/>
        <label>2</label>
        <note>catalytic</note>
    </ligand>
</feature>
<feature type="binding site" evidence="9">
    <location>
        <position position="228"/>
    </location>
    <ligand>
        <name>Zn(2+)</name>
        <dbReference type="ChEBI" id="CHEBI:29105"/>
        <label>2</label>
        <note>catalytic</note>
    </ligand>
</feature>
<evidence type="ECO:0000256" key="4">
    <source>
        <dbReference type="ARBA" id="ARBA00022801"/>
    </source>
</evidence>
<evidence type="ECO:0000256" key="9">
    <source>
        <dbReference type="PIRSR" id="PIRSR001191-2"/>
    </source>
</evidence>
<feature type="binding site" evidence="10">
    <location>
        <position position="181"/>
    </location>
    <ligand>
        <name>Ca(2+)</name>
        <dbReference type="ChEBI" id="CHEBI:29108"/>
        <label>3</label>
    </ligand>
</feature>
<dbReference type="InterPro" id="IPR018486">
    <property type="entry name" value="Hemopexin_CS"/>
</dbReference>
<feature type="binding site" evidence="10">
    <location>
        <position position="302"/>
    </location>
    <ligand>
        <name>Ca(2+)</name>
        <dbReference type="ChEBI" id="CHEBI:29108"/>
        <label>4</label>
    </ligand>
</feature>
<dbReference type="GO" id="GO:0030574">
    <property type="term" value="P:collagen catabolic process"/>
    <property type="evidence" value="ECO:0007669"/>
    <property type="project" value="TreeGrafter"/>
</dbReference>
<feature type="binding site" evidence="10">
    <location>
        <position position="188"/>
    </location>
    <ligand>
        <name>Zn(2+)</name>
        <dbReference type="ChEBI" id="CHEBI:29105"/>
        <label>1</label>
    </ligand>
</feature>
<dbReference type="GO" id="GO:0005615">
    <property type="term" value="C:extracellular space"/>
    <property type="evidence" value="ECO:0007669"/>
    <property type="project" value="TreeGrafter"/>
</dbReference>
<dbReference type="GO" id="GO:0031012">
    <property type="term" value="C:extracellular matrix"/>
    <property type="evidence" value="ECO:0007669"/>
    <property type="project" value="InterPro"/>
</dbReference>
<evidence type="ECO:0000256" key="14">
    <source>
        <dbReference type="SAM" id="SignalP"/>
    </source>
</evidence>
<name>A0A6A4VGV5_AMPAM</name>
<dbReference type="PANTHER" id="PTHR10201">
    <property type="entry name" value="MATRIX METALLOPROTEINASE"/>
    <property type="match status" value="1"/>
</dbReference>
<feature type="chain" id="PRO_5025650278" evidence="14">
    <location>
        <begin position="23"/>
        <end position="434"/>
    </location>
</feature>
<dbReference type="Gene3D" id="2.110.10.10">
    <property type="entry name" value="Hemopexin-like domain"/>
    <property type="match status" value="2"/>
</dbReference>
<dbReference type="PANTHER" id="PTHR10201:SF331">
    <property type="entry name" value="MATRIX METALLOPROTEINASE-14-LIKE ISOFORM X1"/>
    <property type="match status" value="1"/>
</dbReference>
<feature type="binding site" evidence="10">
    <location>
        <position position="195"/>
    </location>
    <ligand>
        <name>Ca(2+)</name>
        <dbReference type="ChEBI" id="CHEBI:29108"/>
        <label>2</label>
    </ligand>
</feature>
<dbReference type="GO" id="GO:0006508">
    <property type="term" value="P:proteolysis"/>
    <property type="evidence" value="ECO:0007669"/>
    <property type="project" value="UniProtKB-KW"/>
</dbReference>
<feature type="binding site" description="in inhibited form" evidence="10">
    <location>
        <position position="86"/>
    </location>
    <ligand>
        <name>Zn(2+)</name>
        <dbReference type="ChEBI" id="CHEBI:29105"/>
        <label>2</label>
        <note>catalytic</note>
    </ligand>
</feature>